<dbReference type="AlphaFoldDB" id="A0AAC8VZM0"/>
<dbReference type="Pfam" id="PF08239">
    <property type="entry name" value="SH3_3"/>
    <property type="match status" value="1"/>
</dbReference>
<reference evidence="4" key="1">
    <citation type="submission" date="2015-08" db="EMBL/GenBank/DDBJ databases">
        <title>Complete Genome Sequence of Azospirillum thiophilum BV-S.</title>
        <authorList>
            <person name="Fomenkov A."/>
            <person name="Vincze T."/>
            <person name="Grabovich M."/>
            <person name="Dubinina G."/>
            <person name="Orlova M."/>
            <person name="Belousova E."/>
            <person name="Roberts R.J."/>
        </authorList>
    </citation>
    <scope>NUCLEOTIDE SEQUENCE [LARGE SCALE GENOMIC DNA]</scope>
    <source>
        <strain evidence="4">BV-S</strain>
    </source>
</reference>
<evidence type="ECO:0000256" key="1">
    <source>
        <dbReference type="SAM" id="SignalP"/>
    </source>
</evidence>
<feature type="chain" id="PRO_5041972353" description="SH3b domain-containing protein" evidence="1">
    <location>
        <begin position="26"/>
        <end position="124"/>
    </location>
</feature>
<gene>
    <name evidence="3" type="ORF">AL072_14755</name>
</gene>
<keyword evidence="4" id="KW-1185">Reference proteome</keyword>
<accession>A0AAC8VZM0</accession>
<organism evidence="3 4">
    <name type="scientific">Azospirillum thiophilum</name>
    <dbReference type="NCBI Taxonomy" id="528244"/>
    <lineage>
        <taxon>Bacteria</taxon>
        <taxon>Pseudomonadati</taxon>
        <taxon>Pseudomonadota</taxon>
        <taxon>Alphaproteobacteria</taxon>
        <taxon>Rhodospirillales</taxon>
        <taxon>Azospirillaceae</taxon>
        <taxon>Azospirillum</taxon>
    </lineage>
</organism>
<dbReference type="EMBL" id="CP012402">
    <property type="protein sequence ID" value="ALG72375.1"/>
    <property type="molecule type" value="Genomic_DNA"/>
</dbReference>
<dbReference type="Proteomes" id="UP000069935">
    <property type="component" value="Chromosome 2"/>
</dbReference>
<evidence type="ECO:0000313" key="4">
    <source>
        <dbReference type="Proteomes" id="UP000069935"/>
    </source>
</evidence>
<proteinExistence type="predicted"/>
<evidence type="ECO:0000313" key="3">
    <source>
        <dbReference type="EMBL" id="ALG72375.1"/>
    </source>
</evidence>
<dbReference type="Gene3D" id="2.30.30.40">
    <property type="entry name" value="SH3 Domains"/>
    <property type="match status" value="1"/>
</dbReference>
<feature type="signal peptide" evidence="1">
    <location>
        <begin position="1"/>
        <end position="25"/>
    </location>
</feature>
<dbReference type="InterPro" id="IPR003646">
    <property type="entry name" value="SH3-like_bac-type"/>
</dbReference>
<sequence length="124" mass="12571">MMKKGLPAAAALATMLLATMPAAHAQGGSDSLLRNQSRIIDQAVGSQARQGVQQGARQATGGTATVAARAVNLRAQPAQAAPVLGVLPQGTLLTVTGPAEGAWTPVEHQGRAGFVVTSLLARNR</sequence>
<protein>
    <recommendedName>
        <fullName evidence="2">SH3b domain-containing protein</fullName>
    </recommendedName>
</protein>
<name>A0AAC8VZM0_9PROT</name>
<dbReference type="RefSeq" id="WP_045586117.1">
    <property type="nucleotide sequence ID" value="NZ_CP012402.1"/>
</dbReference>
<keyword evidence="1" id="KW-0732">Signal</keyword>
<evidence type="ECO:0000259" key="2">
    <source>
        <dbReference type="Pfam" id="PF08239"/>
    </source>
</evidence>
<feature type="domain" description="SH3b" evidence="2">
    <location>
        <begin position="70"/>
        <end position="120"/>
    </location>
</feature>
<dbReference type="KEGG" id="ati:AL072_14755"/>
<reference evidence="3 4" key="2">
    <citation type="journal article" date="2016" name="Genome Announc.">
        <title>Complete Genome Sequence of a Strain of Azospirillum thiophilum Isolated from a Sulfide Spring.</title>
        <authorList>
            <person name="Fomenkov A."/>
            <person name="Vincze T."/>
            <person name="Grabovich M."/>
            <person name="Anton B.P."/>
            <person name="Dubinina G."/>
            <person name="Orlova M."/>
            <person name="Belousova E."/>
            <person name="Roberts R.J."/>
        </authorList>
    </citation>
    <scope>NUCLEOTIDE SEQUENCE [LARGE SCALE GENOMIC DNA]</scope>
    <source>
        <strain evidence="3 4">BV-S</strain>
    </source>
</reference>